<evidence type="ECO:0000256" key="1">
    <source>
        <dbReference type="SAM" id="MobiDB-lite"/>
    </source>
</evidence>
<evidence type="ECO:0000313" key="4">
    <source>
        <dbReference type="Proteomes" id="UP000006882"/>
    </source>
</evidence>
<evidence type="ECO:0000313" key="3">
    <source>
        <dbReference type="EMBL" id="ONI21333.1"/>
    </source>
</evidence>
<reference evidence="2 4" key="1">
    <citation type="journal article" date="2013" name="Nat. Genet.">
        <title>The high-quality draft genome of peach (Prunus persica) identifies unique patterns of genetic diversity, domestication and genome evolution.</title>
        <authorList>
            <consortium name="International Peach Genome Initiative"/>
            <person name="Verde I."/>
            <person name="Abbott A.G."/>
            <person name="Scalabrin S."/>
            <person name="Jung S."/>
            <person name="Shu S."/>
            <person name="Marroni F."/>
            <person name="Zhebentyayeva T."/>
            <person name="Dettori M.T."/>
            <person name="Grimwood J."/>
            <person name="Cattonaro F."/>
            <person name="Zuccolo A."/>
            <person name="Rossini L."/>
            <person name="Jenkins J."/>
            <person name="Vendramin E."/>
            <person name="Meisel L.A."/>
            <person name="Decroocq V."/>
            <person name="Sosinski B."/>
            <person name="Prochnik S."/>
            <person name="Mitros T."/>
            <person name="Policriti A."/>
            <person name="Cipriani G."/>
            <person name="Dondini L."/>
            <person name="Ficklin S."/>
            <person name="Goodstein D.M."/>
            <person name="Xuan P."/>
            <person name="Del Fabbro C."/>
            <person name="Aramini V."/>
            <person name="Copetti D."/>
            <person name="Gonzalez S."/>
            <person name="Horner D.S."/>
            <person name="Falchi R."/>
            <person name="Lucas S."/>
            <person name="Mica E."/>
            <person name="Maldonado J."/>
            <person name="Lazzari B."/>
            <person name="Bielenberg D."/>
            <person name="Pirona R."/>
            <person name="Miculan M."/>
            <person name="Barakat A."/>
            <person name="Testolin R."/>
            <person name="Stella A."/>
            <person name="Tartarini S."/>
            <person name="Tonutti P."/>
            <person name="Arus P."/>
            <person name="Orellana A."/>
            <person name="Wells C."/>
            <person name="Main D."/>
            <person name="Vizzotto G."/>
            <person name="Silva H."/>
            <person name="Salamini F."/>
            <person name="Schmutz J."/>
            <person name="Morgante M."/>
            <person name="Rokhsar D.S."/>
        </authorList>
    </citation>
    <scope>NUCLEOTIDE SEQUENCE [LARGE SCALE GENOMIC DNA]</scope>
    <source>
        <strain evidence="4">cv. Nemared</strain>
    </source>
</reference>
<evidence type="ECO:0000313" key="2">
    <source>
        <dbReference type="EMBL" id="ONI21332.1"/>
    </source>
</evidence>
<feature type="region of interest" description="Disordered" evidence="1">
    <location>
        <begin position="79"/>
        <end position="117"/>
    </location>
</feature>
<dbReference type="Proteomes" id="UP000006882">
    <property type="component" value="Chromosome G2"/>
</dbReference>
<dbReference type="Gramene" id="ONI21333">
    <property type="protein sequence ID" value="ONI21333"/>
    <property type="gene ID" value="PRUPE_2G060100"/>
</dbReference>
<dbReference type="EMBL" id="CM007652">
    <property type="protein sequence ID" value="ONI21332.1"/>
    <property type="molecule type" value="Genomic_DNA"/>
</dbReference>
<dbReference type="AlphaFoldDB" id="A0A251QC35"/>
<dbReference type="STRING" id="3760.A0A251QC35"/>
<name>A0A251QC35_PRUPE</name>
<sequence>MVTTKVNNPIYYEQRICYFRNQLRNAHKMAPISMKPSVSPKIPTMALASSVRLSSSILRYRLAAPLYPTRFSSLRTCRSSASCPHRPPVPGPTSAQSKRGSRTTPKRRTQARGRTGMEVCWSRTQVRTAKKESFVLSSTSRPLKRTWLCLSCSAAPCWMFATV</sequence>
<proteinExistence type="predicted"/>
<reference evidence="2" key="2">
    <citation type="submission" date="2016-12" db="EMBL/GenBank/DDBJ databases">
        <title>WGS assembly of Prunus persica.</title>
        <authorList>
            <person name="Verde I."/>
            <person name="Jenkins J."/>
            <person name="Dondini L."/>
            <person name="Micali S."/>
            <person name="Pagliarani G."/>
            <person name="Vendramin E."/>
            <person name="Paris R."/>
            <person name="Aramini V."/>
            <person name="Gazza L."/>
            <person name="Rossini L."/>
            <person name="Bassi D."/>
            <person name="Troggio M."/>
            <person name="Shu S."/>
            <person name="Grimwood J.H."/>
            <person name="Tartarini S."/>
            <person name="Dettori M.T."/>
            <person name="Schmutz J."/>
        </authorList>
    </citation>
    <scope>NUCLEOTIDE SEQUENCE</scope>
</reference>
<accession>A0A251QC35</accession>
<dbReference type="EMBL" id="CM007652">
    <property type="protein sequence ID" value="ONI21333.1"/>
    <property type="molecule type" value="Genomic_DNA"/>
</dbReference>
<dbReference type="Gramene" id="ONI21332">
    <property type="protein sequence ID" value="ONI21332"/>
    <property type="gene ID" value="PRUPE_2G060000"/>
</dbReference>
<protein>
    <submittedName>
        <fullName evidence="2">Uncharacterized protein</fullName>
    </submittedName>
</protein>
<organism evidence="2 4">
    <name type="scientific">Prunus persica</name>
    <name type="common">Peach</name>
    <name type="synonym">Amygdalus persica</name>
    <dbReference type="NCBI Taxonomy" id="3760"/>
    <lineage>
        <taxon>Eukaryota</taxon>
        <taxon>Viridiplantae</taxon>
        <taxon>Streptophyta</taxon>
        <taxon>Embryophyta</taxon>
        <taxon>Tracheophyta</taxon>
        <taxon>Spermatophyta</taxon>
        <taxon>Magnoliopsida</taxon>
        <taxon>eudicotyledons</taxon>
        <taxon>Gunneridae</taxon>
        <taxon>Pentapetalae</taxon>
        <taxon>rosids</taxon>
        <taxon>fabids</taxon>
        <taxon>Rosales</taxon>
        <taxon>Rosaceae</taxon>
        <taxon>Amygdaloideae</taxon>
        <taxon>Amygdaleae</taxon>
        <taxon>Prunus</taxon>
    </lineage>
</organism>
<gene>
    <name evidence="2" type="ORF">PRUPE_2G060000</name>
    <name evidence="3" type="ORF">PRUPE_2G060100</name>
</gene>
<keyword evidence="4" id="KW-1185">Reference proteome</keyword>
<feature type="compositionally biased region" description="Basic residues" evidence="1">
    <location>
        <begin position="99"/>
        <end position="111"/>
    </location>
</feature>